<comment type="cofactor">
    <cofactor evidence="1">
        <name>Mg(2+)</name>
        <dbReference type="ChEBI" id="CHEBI:18420"/>
    </cofactor>
</comment>
<dbReference type="SMART" id="SM00267">
    <property type="entry name" value="GGDEF"/>
    <property type="match status" value="1"/>
</dbReference>
<keyword evidence="4" id="KW-0472">Membrane</keyword>
<dbReference type="InterPro" id="IPR050469">
    <property type="entry name" value="Diguanylate_Cyclase"/>
</dbReference>
<protein>
    <recommendedName>
        <fullName evidence="2">diguanylate cyclase</fullName>
        <ecNumber evidence="2">2.7.7.65</ecNumber>
    </recommendedName>
</protein>
<dbReference type="InterPro" id="IPR029787">
    <property type="entry name" value="Nucleotide_cyclase"/>
</dbReference>
<comment type="caution">
    <text evidence="7">The sequence shown here is derived from an EMBL/GenBank/DDBJ whole genome shotgun (WGS) entry which is preliminary data.</text>
</comment>
<name>A0A7W4W5F6_9GAMM</name>
<comment type="catalytic activity">
    <reaction evidence="3">
        <text>2 GTP = 3',3'-c-di-GMP + 2 diphosphate</text>
        <dbReference type="Rhea" id="RHEA:24898"/>
        <dbReference type="ChEBI" id="CHEBI:33019"/>
        <dbReference type="ChEBI" id="CHEBI:37565"/>
        <dbReference type="ChEBI" id="CHEBI:58805"/>
        <dbReference type="EC" id="2.7.7.65"/>
    </reaction>
</comment>
<dbReference type="Pfam" id="PF00672">
    <property type="entry name" value="HAMP"/>
    <property type="match status" value="1"/>
</dbReference>
<dbReference type="Gene3D" id="3.30.70.270">
    <property type="match status" value="1"/>
</dbReference>
<dbReference type="CDD" id="cd06225">
    <property type="entry name" value="HAMP"/>
    <property type="match status" value="1"/>
</dbReference>
<evidence type="ECO:0000313" key="7">
    <source>
        <dbReference type="EMBL" id="MBB3047797.1"/>
    </source>
</evidence>
<dbReference type="AlphaFoldDB" id="A0A7W4W5F6"/>
<sequence length="518" mass="57694">MKLAWKATALILINVVITFSAGLLARNYLLNPELAKIERTNDEKTLTQLALIQELITASLIDSANRARQAAATIRSDHWKAYSSAISSVASSSDFGYLISTSAKGDFSQVRPGRYFHESAAPSPSDIRQIITRARAAPRYPYVDFITLPEGTSVIAAQQLRHPDNQGPELFIVVSRIDEAFINRISAFAGVDLQLISFEERAQILQEPRALSGIRSESNNLQWTVNDARGQPAVSFAVGLPPRSYDDKILTPTLATALFFTLLMWSGAIWLLYRTLIRPMNAASKTLQQIMTDQDYGRRLEYPHPDEFGQLTQFFNRLLNMVDQRTSELELLSLTDPLTDLNNRRAFDVQSHRVWPLAERADTRMALIAFDLDHFKAYNDTYGHPAGDKVIKTFARILGETFKRASDVVARVGGEEFLVLTQDSPSGASQVLTHRVLQALREERIEHAGNTGQGIVTASAGIFHCVPDANLTLELALQRADEILYAAKENGRNRAMYSDALVDNVNQVTSAEVIQLPY</sequence>
<dbReference type="Pfam" id="PF00990">
    <property type="entry name" value="GGDEF"/>
    <property type="match status" value="1"/>
</dbReference>
<keyword evidence="4" id="KW-0812">Transmembrane</keyword>
<dbReference type="PANTHER" id="PTHR45138:SF9">
    <property type="entry name" value="DIGUANYLATE CYCLASE DGCM-RELATED"/>
    <property type="match status" value="1"/>
</dbReference>
<feature type="transmembrane region" description="Helical" evidence="4">
    <location>
        <begin position="249"/>
        <end position="273"/>
    </location>
</feature>
<dbReference type="InterPro" id="IPR043128">
    <property type="entry name" value="Rev_trsase/Diguanyl_cyclase"/>
</dbReference>
<dbReference type="EMBL" id="JACHWY010000002">
    <property type="protein sequence ID" value="MBB3047797.1"/>
    <property type="molecule type" value="Genomic_DNA"/>
</dbReference>
<keyword evidence="4" id="KW-1133">Transmembrane helix</keyword>
<evidence type="ECO:0000259" key="6">
    <source>
        <dbReference type="PROSITE" id="PS50887"/>
    </source>
</evidence>
<dbReference type="FunFam" id="3.30.70.270:FF:000001">
    <property type="entry name" value="Diguanylate cyclase domain protein"/>
    <property type="match status" value="1"/>
</dbReference>
<feature type="domain" description="HAMP" evidence="5">
    <location>
        <begin position="274"/>
        <end position="327"/>
    </location>
</feature>
<evidence type="ECO:0000259" key="5">
    <source>
        <dbReference type="PROSITE" id="PS50885"/>
    </source>
</evidence>
<dbReference type="CDD" id="cd01949">
    <property type="entry name" value="GGDEF"/>
    <property type="match status" value="1"/>
</dbReference>
<dbReference type="GO" id="GO:0016020">
    <property type="term" value="C:membrane"/>
    <property type="evidence" value="ECO:0007669"/>
    <property type="project" value="InterPro"/>
</dbReference>
<reference evidence="7 8" key="1">
    <citation type="submission" date="2020-08" db="EMBL/GenBank/DDBJ databases">
        <title>Genomic Encyclopedia of Type Strains, Phase III (KMG-III): the genomes of soil and plant-associated and newly described type strains.</title>
        <authorList>
            <person name="Whitman W."/>
        </authorList>
    </citation>
    <scope>NUCLEOTIDE SEQUENCE [LARGE SCALE GENOMIC DNA]</scope>
    <source>
        <strain evidence="7 8">CECT 8654</strain>
    </source>
</reference>
<dbReference type="PANTHER" id="PTHR45138">
    <property type="entry name" value="REGULATORY COMPONENTS OF SENSORY TRANSDUCTION SYSTEM"/>
    <property type="match status" value="1"/>
</dbReference>
<dbReference type="GO" id="GO:0007165">
    <property type="term" value="P:signal transduction"/>
    <property type="evidence" value="ECO:0007669"/>
    <property type="project" value="InterPro"/>
</dbReference>
<dbReference type="InterPro" id="IPR003660">
    <property type="entry name" value="HAMP_dom"/>
</dbReference>
<feature type="domain" description="GGDEF" evidence="6">
    <location>
        <begin position="363"/>
        <end position="500"/>
    </location>
</feature>
<dbReference type="GO" id="GO:0052621">
    <property type="term" value="F:diguanylate cyclase activity"/>
    <property type="evidence" value="ECO:0007669"/>
    <property type="project" value="UniProtKB-EC"/>
</dbReference>
<evidence type="ECO:0000313" key="8">
    <source>
        <dbReference type="Proteomes" id="UP000537130"/>
    </source>
</evidence>
<accession>A0A7W4W5F6</accession>
<dbReference type="PROSITE" id="PS50885">
    <property type="entry name" value="HAMP"/>
    <property type="match status" value="1"/>
</dbReference>
<evidence type="ECO:0000256" key="1">
    <source>
        <dbReference type="ARBA" id="ARBA00001946"/>
    </source>
</evidence>
<dbReference type="SUPFAM" id="SSF55073">
    <property type="entry name" value="Nucleotide cyclase"/>
    <property type="match status" value="1"/>
</dbReference>
<keyword evidence="8" id="KW-1185">Reference proteome</keyword>
<dbReference type="InterPro" id="IPR000160">
    <property type="entry name" value="GGDEF_dom"/>
</dbReference>
<evidence type="ECO:0000256" key="2">
    <source>
        <dbReference type="ARBA" id="ARBA00012528"/>
    </source>
</evidence>
<proteinExistence type="predicted"/>
<organism evidence="7 8">
    <name type="scientific">Litorivivens lipolytica</name>
    <dbReference type="NCBI Taxonomy" id="1524264"/>
    <lineage>
        <taxon>Bacteria</taxon>
        <taxon>Pseudomonadati</taxon>
        <taxon>Pseudomonadota</taxon>
        <taxon>Gammaproteobacteria</taxon>
        <taxon>Litorivivens</taxon>
    </lineage>
</organism>
<evidence type="ECO:0000256" key="4">
    <source>
        <dbReference type="SAM" id="Phobius"/>
    </source>
</evidence>
<dbReference type="Gene3D" id="6.10.340.10">
    <property type="match status" value="1"/>
</dbReference>
<dbReference type="EC" id="2.7.7.65" evidence="2"/>
<dbReference type="RefSeq" id="WP_183410555.1">
    <property type="nucleotide sequence ID" value="NZ_JACHWY010000002.1"/>
</dbReference>
<dbReference type="PROSITE" id="PS50887">
    <property type="entry name" value="GGDEF"/>
    <property type="match status" value="1"/>
</dbReference>
<dbReference type="NCBIfam" id="TIGR00254">
    <property type="entry name" value="GGDEF"/>
    <property type="match status" value="1"/>
</dbReference>
<dbReference type="Proteomes" id="UP000537130">
    <property type="component" value="Unassembled WGS sequence"/>
</dbReference>
<evidence type="ECO:0000256" key="3">
    <source>
        <dbReference type="ARBA" id="ARBA00034247"/>
    </source>
</evidence>
<gene>
    <name evidence="7" type="ORF">FHR99_002063</name>
</gene>